<proteinExistence type="predicted"/>
<dbReference type="PANTHER" id="PTHR47178:SF5">
    <property type="entry name" value="FAD-BINDING DOMAIN-CONTAINING PROTEIN"/>
    <property type="match status" value="1"/>
</dbReference>
<dbReference type="SUPFAM" id="SSF51905">
    <property type="entry name" value="FAD/NAD(P)-binding domain"/>
    <property type="match status" value="1"/>
</dbReference>
<dbReference type="EMBL" id="MCFA01000106">
    <property type="protein sequence ID" value="ORY07767.1"/>
    <property type="molecule type" value="Genomic_DNA"/>
</dbReference>
<evidence type="ECO:0000256" key="4">
    <source>
        <dbReference type="ARBA" id="ARBA00023002"/>
    </source>
</evidence>
<evidence type="ECO:0000256" key="5">
    <source>
        <dbReference type="ARBA" id="ARBA00023033"/>
    </source>
</evidence>
<dbReference type="STRING" id="1231657.A0A1Y1ZCR3"/>
<protein>
    <submittedName>
        <fullName evidence="7">Cercosporin toxin biosynthesis protein</fullName>
    </submittedName>
</protein>
<dbReference type="InterPro" id="IPR002938">
    <property type="entry name" value="FAD-bd"/>
</dbReference>
<feature type="domain" description="FAD-binding" evidence="6">
    <location>
        <begin position="12"/>
        <end position="178"/>
    </location>
</feature>
<comment type="cofactor">
    <cofactor evidence="1">
        <name>FAD</name>
        <dbReference type="ChEBI" id="CHEBI:57692"/>
    </cofactor>
</comment>
<reference evidence="7 8" key="1">
    <citation type="submission" date="2016-07" db="EMBL/GenBank/DDBJ databases">
        <title>Pervasive Adenine N6-methylation of Active Genes in Fungi.</title>
        <authorList>
            <consortium name="DOE Joint Genome Institute"/>
            <person name="Mondo S.J."/>
            <person name="Dannebaum R.O."/>
            <person name="Kuo R.C."/>
            <person name="Labutti K."/>
            <person name="Haridas S."/>
            <person name="Kuo A."/>
            <person name="Salamov A."/>
            <person name="Ahrendt S.R."/>
            <person name="Lipzen A."/>
            <person name="Sullivan W."/>
            <person name="Andreopoulos W.B."/>
            <person name="Clum A."/>
            <person name="Lindquist E."/>
            <person name="Daum C."/>
            <person name="Ramamoorthy G.K."/>
            <person name="Gryganskyi A."/>
            <person name="Culley D."/>
            <person name="Magnuson J.K."/>
            <person name="James T.Y."/>
            <person name="O'Malley M.A."/>
            <person name="Stajich J.E."/>
            <person name="Spatafora J.W."/>
            <person name="Visel A."/>
            <person name="Grigoriev I.V."/>
        </authorList>
    </citation>
    <scope>NUCLEOTIDE SEQUENCE [LARGE SCALE GENOMIC DNA]</scope>
    <source>
        <strain evidence="7 8">CBS 115471</strain>
    </source>
</reference>
<evidence type="ECO:0000313" key="7">
    <source>
        <dbReference type="EMBL" id="ORY07767.1"/>
    </source>
</evidence>
<comment type="caution">
    <text evidence="7">The sequence shown here is derived from an EMBL/GenBank/DDBJ whole genome shotgun (WGS) entry which is preliminary data.</text>
</comment>
<dbReference type="OrthoDB" id="47494at2759"/>
<evidence type="ECO:0000313" key="8">
    <source>
        <dbReference type="Proteomes" id="UP000193144"/>
    </source>
</evidence>
<dbReference type="AlphaFoldDB" id="A0A1Y1ZCR3"/>
<name>A0A1Y1ZCR3_9PLEO</name>
<accession>A0A1Y1ZCR3</accession>
<keyword evidence="3" id="KW-0274">FAD</keyword>
<gene>
    <name evidence="7" type="ORF">BCR34DRAFT_570360</name>
</gene>
<evidence type="ECO:0000256" key="1">
    <source>
        <dbReference type="ARBA" id="ARBA00001974"/>
    </source>
</evidence>
<dbReference type="PRINTS" id="PR00420">
    <property type="entry name" value="RNGMNOXGNASE"/>
</dbReference>
<evidence type="ECO:0000256" key="3">
    <source>
        <dbReference type="ARBA" id="ARBA00022827"/>
    </source>
</evidence>
<feature type="domain" description="FAD-binding" evidence="6">
    <location>
        <begin position="321"/>
        <end position="364"/>
    </location>
</feature>
<evidence type="ECO:0000259" key="6">
    <source>
        <dbReference type="Pfam" id="PF01494"/>
    </source>
</evidence>
<dbReference type="GO" id="GO:0071949">
    <property type="term" value="F:FAD binding"/>
    <property type="evidence" value="ECO:0007669"/>
    <property type="project" value="InterPro"/>
</dbReference>
<dbReference type="Gene3D" id="3.50.50.60">
    <property type="entry name" value="FAD/NAD(P)-binding domain"/>
    <property type="match status" value="1"/>
</dbReference>
<dbReference type="GO" id="GO:0004497">
    <property type="term" value="F:monooxygenase activity"/>
    <property type="evidence" value="ECO:0007669"/>
    <property type="project" value="UniProtKB-KW"/>
</dbReference>
<dbReference type="Pfam" id="PF01494">
    <property type="entry name" value="FAD_binding_3"/>
    <property type="match status" value="2"/>
</dbReference>
<keyword evidence="4" id="KW-0560">Oxidoreductase</keyword>
<keyword evidence="8" id="KW-1185">Reference proteome</keyword>
<dbReference type="Proteomes" id="UP000193144">
    <property type="component" value="Unassembled WGS sequence"/>
</dbReference>
<keyword evidence="2" id="KW-0285">Flavoprotein</keyword>
<sequence>MSPSISQLPPRVLIIGGGLGGLSLAQGLKKAAVPFHLYERDPSPTFRPQGYRIKINYEGAMALKSVMDEEMWEEFEKTCAESKFGETNINAPDGGIIASREGPGIFGGDFVPYLADRTVLRSLLFRGLEEDTSFGKTLTHYEEVEEGVIAHFADGTSEQGILLVGADGFRSPVRKQLRPEHKPVDTNGRCIYGKTPLTEEFLAKYHARGHKWMTLVLDKTPMTQTLDIDETPLTCLLEPVRFVDNEYKSKAPQDYIYWVLIGRSDVFGMSTEKLLSLSGQQSANMSIKLTSEWDPSLKALFEHQDVKQSSALRISTAKPAIPEWEANPRVTLLGDSVHVMSPCGGVGAVTAIMDAAELTKNLQAGGINKKSIAKYEAAMRVYARKSIERSYFGGKKMFGHQPFDNCAILEL</sequence>
<evidence type="ECO:0000256" key="2">
    <source>
        <dbReference type="ARBA" id="ARBA00022630"/>
    </source>
</evidence>
<organism evidence="7 8">
    <name type="scientific">Clohesyomyces aquaticus</name>
    <dbReference type="NCBI Taxonomy" id="1231657"/>
    <lineage>
        <taxon>Eukaryota</taxon>
        <taxon>Fungi</taxon>
        <taxon>Dikarya</taxon>
        <taxon>Ascomycota</taxon>
        <taxon>Pezizomycotina</taxon>
        <taxon>Dothideomycetes</taxon>
        <taxon>Pleosporomycetidae</taxon>
        <taxon>Pleosporales</taxon>
        <taxon>Lindgomycetaceae</taxon>
        <taxon>Clohesyomyces</taxon>
    </lineage>
</organism>
<keyword evidence="5" id="KW-0503">Monooxygenase</keyword>
<dbReference type="PANTHER" id="PTHR47178">
    <property type="entry name" value="MONOOXYGENASE, FAD-BINDING"/>
    <property type="match status" value="1"/>
</dbReference>
<dbReference type="InterPro" id="IPR036188">
    <property type="entry name" value="FAD/NAD-bd_sf"/>
</dbReference>